<evidence type="ECO:0000313" key="2">
    <source>
        <dbReference type="Proteomes" id="UP000827872"/>
    </source>
</evidence>
<keyword evidence="2" id="KW-1185">Reference proteome</keyword>
<protein>
    <submittedName>
        <fullName evidence="1">Uncharacterized protein</fullName>
    </submittedName>
</protein>
<accession>A0ACB8F7A1</accession>
<reference evidence="1" key="1">
    <citation type="submission" date="2021-08" db="EMBL/GenBank/DDBJ databases">
        <title>The first chromosome-level gecko genome reveals the dynamic sex chromosomes of Neotropical dwarf geckos (Sphaerodactylidae: Sphaerodactylus).</title>
        <authorList>
            <person name="Pinto B.J."/>
            <person name="Keating S.E."/>
            <person name="Gamble T."/>
        </authorList>
    </citation>
    <scope>NUCLEOTIDE SEQUENCE</scope>
    <source>
        <strain evidence="1">TG3544</strain>
    </source>
</reference>
<sequence length="172" mass="18289">MHAPGSILLLAVSKCRVSAEISLIPSASETPKGHAQAHSIKVHSKDKKYVCKVCSRVFMSAASVGIKHGSRRHGICLDCSGQGGAGHLNANGEDGLPDELYGADGPYAEDPDGLKGEGEEDTGDDEGLKWKDDIEISQDDLILDDDKDGDGDDSPPEHESSAENDKDFTWIS</sequence>
<gene>
    <name evidence="1" type="ORF">K3G42_029945</name>
</gene>
<comment type="caution">
    <text evidence="1">The sequence shown here is derived from an EMBL/GenBank/DDBJ whole genome shotgun (WGS) entry which is preliminary data.</text>
</comment>
<dbReference type="EMBL" id="CM037618">
    <property type="protein sequence ID" value="KAH8000917.1"/>
    <property type="molecule type" value="Genomic_DNA"/>
</dbReference>
<name>A0ACB8F7A1_9SAUR</name>
<organism evidence="1 2">
    <name type="scientific">Sphaerodactylus townsendi</name>
    <dbReference type="NCBI Taxonomy" id="933632"/>
    <lineage>
        <taxon>Eukaryota</taxon>
        <taxon>Metazoa</taxon>
        <taxon>Chordata</taxon>
        <taxon>Craniata</taxon>
        <taxon>Vertebrata</taxon>
        <taxon>Euteleostomi</taxon>
        <taxon>Lepidosauria</taxon>
        <taxon>Squamata</taxon>
        <taxon>Bifurcata</taxon>
        <taxon>Gekkota</taxon>
        <taxon>Sphaerodactylidae</taxon>
        <taxon>Sphaerodactylus</taxon>
    </lineage>
</organism>
<evidence type="ECO:0000313" key="1">
    <source>
        <dbReference type="EMBL" id="KAH8000917.1"/>
    </source>
</evidence>
<proteinExistence type="predicted"/>
<dbReference type="Proteomes" id="UP000827872">
    <property type="component" value="Linkage Group LG05"/>
</dbReference>